<evidence type="ECO:0000313" key="4">
    <source>
        <dbReference type="EMBL" id="MBI3538898.1"/>
    </source>
</evidence>
<evidence type="ECO:0000259" key="3">
    <source>
        <dbReference type="Pfam" id="PF04321"/>
    </source>
</evidence>
<protein>
    <recommendedName>
        <fullName evidence="2">dTDP-4-dehydrorhamnose reductase</fullName>
        <ecNumber evidence="2">1.1.1.133</ecNumber>
    </recommendedName>
</protein>
<dbReference type="PANTHER" id="PTHR10491:SF4">
    <property type="entry name" value="METHIONINE ADENOSYLTRANSFERASE 2 SUBUNIT BETA"/>
    <property type="match status" value="1"/>
</dbReference>
<dbReference type="SUPFAM" id="SSF51735">
    <property type="entry name" value="NAD(P)-binding Rossmann-fold domains"/>
    <property type="match status" value="1"/>
</dbReference>
<evidence type="ECO:0000256" key="2">
    <source>
        <dbReference type="RuleBase" id="RU364082"/>
    </source>
</evidence>
<dbReference type="EMBL" id="JACQAY010000045">
    <property type="protein sequence ID" value="MBI3538898.1"/>
    <property type="molecule type" value="Genomic_DNA"/>
</dbReference>
<comment type="pathway">
    <text evidence="2">Carbohydrate biosynthesis; dTDP-L-rhamnose biosynthesis.</text>
</comment>
<dbReference type="CDD" id="cd05254">
    <property type="entry name" value="dTDP_HR_like_SDR_e"/>
    <property type="match status" value="1"/>
</dbReference>
<sequence length="284" mass="29932">MLGTALVPALERAGHRVLALARADADVTDIAALRRHTRAFRPEWVFHLAAFTRVDDCEREPERAWRVNALGARNAAQAAAEAGAGVLAISTDYVFGGDARAPYDEYAPTAPRSVYGASKRGGEEAVRAANPRHAIVRTAWLFGAGGANFIDTVLARARAGEPLRVVDDQTGSPTWTADLAVGLVQLATAGAVGTYHCTAAGACTWHGLAAELLAHQGLDASLEPIDSATLGRPAPRPAYSVLSCDRFEKATGHAMPEWKDAVHRYLALRAAPEPARAAVGAVEG</sequence>
<dbReference type="AlphaFoldDB" id="A0A9D6QLQ0"/>
<dbReference type="InterPro" id="IPR036291">
    <property type="entry name" value="NAD(P)-bd_dom_sf"/>
</dbReference>
<comment type="similarity">
    <text evidence="1 2">Belongs to the dTDP-4-dehydrorhamnose reductase family.</text>
</comment>
<evidence type="ECO:0000256" key="1">
    <source>
        <dbReference type="ARBA" id="ARBA00010944"/>
    </source>
</evidence>
<dbReference type="EC" id="1.1.1.133" evidence="2"/>
<evidence type="ECO:0000313" key="5">
    <source>
        <dbReference type="Proteomes" id="UP000807850"/>
    </source>
</evidence>
<feature type="domain" description="RmlD-like substrate binding" evidence="3">
    <location>
        <begin position="1"/>
        <end position="267"/>
    </location>
</feature>
<dbReference type="InterPro" id="IPR029903">
    <property type="entry name" value="RmlD-like-bd"/>
</dbReference>
<dbReference type="Gene3D" id="3.90.25.10">
    <property type="entry name" value="UDP-galactose 4-epimerase, domain 1"/>
    <property type="match status" value="1"/>
</dbReference>
<organism evidence="4 5">
    <name type="scientific">Eiseniibacteriota bacterium</name>
    <dbReference type="NCBI Taxonomy" id="2212470"/>
    <lineage>
        <taxon>Bacteria</taxon>
        <taxon>Candidatus Eiseniibacteriota</taxon>
    </lineage>
</organism>
<accession>A0A9D6QLQ0</accession>
<dbReference type="Gene3D" id="3.40.50.720">
    <property type="entry name" value="NAD(P)-binding Rossmann-like Domain"/>
    <property type="match status" value="1"/>
</dbReference>
<dbReference type="GO" id="GO:0005829">
    <property type="term" value="C:cytosol"/>
    <property type="evidence" value="ECO:0007669"/>
    <property type="project" value="TreeGrafter"/>
</dbReference>
<dbReference type="Pfam" id="PF04321">
    <property type="entry name" value="RmlD_sub_bind"/>
    <property type="match status" value="1"/>
</dbReference>
<keyword evidence="2" id="KW-0521">NADP</keyword>
<dbReference type="Proteomes" id="UP000807850">
    <property type="component" value="Unassembled WGS sequence"/>
</dbReference>
<dbReference type="GO" id="GO:0019305">
    <property type="term" value="P:dTDP-rhamnose biosynthetic process"/>
    <property type="evidence" value="ECO:0007669"/>
    <property type="project" value="TreeGrafter"/>
</dbReference>
<name>A0A9D6QLQ0_UNCEI</name>
<gene>
    <name evidence="4" type="primary">rfbD</name>
    <name evidence="4" type="ORF">HY076_01320</name>
</gene>
<dbReference type="NCBIfam" id="TIGR01214">
    <property type="entry name" value="rmlD"/>
    <property type="match status" value="1"/>
</dbReference>
<dbReference type="GO" id="GO:0008831">
    <property type="term" value="F:dTDP-4-dehydrorhamnose reductase activity"/>
    <property type="evidence" value="ECO:0007669"/>
    <property type="project" value="UniProtKB-EC"/>
</dbReference>
<keyword evidence="2 4" id="KW-0560">Oxidoreductase</keyword>
<comment type="function">
    <text evidence="2">Catalyzes the reduction of dTDP-6-deoxy-L-lyxo-4-hexulose to yield dTDP-L-rhamnose.</text>
</comment>
<proteinExistence type="inferred from homology"/>
<dbReference type="InterPro" id="IPR005913">
    <property type="entry name" value="dTDP_dehydrorham_reduct"/>
</dbReference>
<comment type="caution">
    <text evidence="4">The sequence shown here is derived from an EMBL/GenBank/DDBJ whole genome shotgun (WGS) entry which is preliminary data.</text>
</comment>
<dbReference type="PANTHER" id="PTHR10491">
    <property type="entry name" value="DTDP-4-DEHYDRORHAMNOSE REDUCTASE"/>
    <property type="match status" value="1"/>
</dbReference>
<reference evidence="4" key="1">
    <citation type="submission" date="2020-07" db="EMBL/GenBank/DDBJ databases">
        <title>Huge and variable diversity of episymbiotic CPR bacteria and DPANN archaea in groundwater ecosystems.</title>
        <authorList>
            <person name="He C.Y."/>
            <person name="Keren R."/>
            <person name="Whittaker M."/>
            <person name="Farag I.F."/>
            <person name="Doudna J."/>
            <person name="Cate J.H.D."/>
            <person name="Banfield J.F."/>
        </authorList>
    </citation>
    <scope>NUCLEOTIDE SEQUENCE</scope>
    <source>
        <strain evidence="4">NC_groundwater_928_Pr1_S-0.2um_72_17</strain>
    </source>
</reference>